<reference evidence="1" key="2">
    <citation type="journal article" date="2015" name="Fish Shellfish Immunol.">
        <title>Early steps in the European eel (Anguilla anguilla)-Vibrio vulnificus interaction in the gills: Role of the RtxA13 toxin.</title>
        <authorList>
            <person name="Callol A."/>
            <person name="Pajuelo D."/>
            <person name="Ebbesson L."/>
            <person name="Teles M."/>
            <person name="MacKenzie S."/>
            <person name="Amaro C."/>
        </authorList>
    </citation>
    <scope>NUCLEOTIDE SEQUENCE</scope>
</reference>
<dbReference type="EMBL" id="GBXM01079094">
    <property type="protein sequence ID" value="JAH29483.1"/>
    <property type="molecule type" value="Transcribed_RNA"/>
</dbReference>
<proteinExistence type="predicted"/>
<dbReference type="AlphaFoldDB" id="A0A0E9RMA7"/>
<protein>
    <submittedName>
        <fullName evidence="1">Uncharacterized protein</fullName>
    </submittedName>
</protein>
<organism evidence="1">
    <name type="scientific">Anguilla anguilla</name>
    <name type="common">European freshwater eel</name>
    <name type="synonym">Muraena anguilla</name>
    <dbReference type="NCBI Taxonomy" id="7936"/>
    <lineage>
        <taxon>Eukaryota</taxon>
        <taxon>Metazoa</taxon>
        <taxon>Chordata</taxon>
        <taxon>Craniata</taxon>
        <taxon>Vertebrata</taxon>
        <taxon>Euteleostomi</taxon>
        <taxon>Actinopterygii</taxon>
        <taxon>Neopterygii</taxon>
        <taxon>Teleostei</taxon>
        <taxon>Anguilliformes</taxon>
        <taxon>Anguillidae</taxon>
        <taxon>Anguilla</taxon>
    </lineage>
</organism>
<sequence>MIHNSHGGSVLFVLAPFPCGVDSLLNSRFTLDCEYLAYITVSSLRENVRL</sequence>
<reference evidence="1" key="1">
    <citation type="submission" date="2014-11" db="EMBL/GenBank/DDBJ databases">
        <authorList>
            <person name="Amaro Gonzalez C."/>
        </authorList>
    </citation>
    <scope>NUCLEOTIDE SEQUENCE</scope>
</reference>
<name>A0A0E9RMA7_ANGAN</name>
<evidence type="ECO:0000313" key="1">
    <source>
        <dbReference type="EMBL" id="JAH29483.1"/>
    </source>
</evidence>
<accession>A0A0E9RMA7</accession>